<dbReference type="GO" id="GO:0007165">
    <property type="term" value="P:signal transduction"/>
    <property type="evidence" value="ECO:0007669"/>
    <property type="project" value="InterPro"/>
</dbReference>
<keyword evidence="4" id="KW-1185">Reference proteome</keyword>
<evidence type="ECO:0000259" key="3">
    <source>
        <dbReference type="PROSITE" id="PS50238"/>
    </source>
</evidence>
<evidence type="ECO:0000256" key="1">
    <source>
        <dbReference type="ARBA" id="ARBA00022468"/>
    </source>
</evidence>
<dbReference type="Gene3D" id="1.10.555.10">
    <property type="entry name" value="Rho GTPase activation protein"/>
    <property type="match status" value="1"/>
</dbReference>
<dbReference type="Pfam" id="PF00620">
    <property type="entry name" value="RhoGAP"/>
    <property type="match status" value="1"/>
</dbReference>
<feature type="domain" description="Rho-GAP" evidence="3">
    <location>
        <begin position="610"/>
        <end position="813"/>
    </location>
</feature>
<name>A0A915EWV5_9CEST</name>
<dbReference type="InterPro" id="IPR051025">
    <property type="entry name" value="RhoGAP"/>
</dbReference>
<dbReference type="Proteomes" id="UP000887562">
    <property type="component" value="Unplaced"/>
</dbReference>
<feature type="compositionally biased region" description="Low complexity" evidence="2">
    <location>
        <begin position="952"/>
        <end position="962"/>
    </location>
</feature>
<dbReference type="Gene3D" id="1.20.1270.60">
    <property type="entry name" value="Arfaptin homology (AH) domain/BAR domain"/>
    <property type="match status" value="2"/>
</dbReference>
<dbReference type="PANTHER" id="PTHR15228:SF25">
    <property type="entry name" value="F-BAR DOMAIN-CONTAINING PROTEIN"/>
    <property type="match status" value="1"/>
</dbReference>
<sequence>HGITAEDKLLARKEKNAVDFVQNYSKLWCKCLKDTIRSLEKRAILENDCMRATAKVFQGLMTGVSATPEAPLSEEIIQFSRLIGEQAKETELHNTKRYRELIEVLKRQRTEFAKTREVLKAKWKADVKRMVDAESALFKAKSTYFKCCQTGVKLREDLATAQATLNDSQANLMAAATTTSLASPMPLPPINSAASGSPSTASAVTATTSVASASTDSGLDGSTSASSVSASASTAYTSPSPVDPALMNAVVKHKAKVERLERQLGDNDKKVGCSCISNAFYFSFLKREARESEKERVTMHTNCCVNLPSVGHIPLLPSIATALLEVSLMDKPNASGVTSLPDVNEMELMYAYRESVDAANARLVELEKSRVEIICDTRLTVTKCDEVVSDSMAELISHLFVTRTKMLSNYEDVATKFQNYIPGQPYHRLLQEHVQSGTDVVLEKYQFEGYHDNPANAKDRGDAAFGKFVSRFAQLYSKDTSEVADAVLASANPVEFILVSPRAAGEEGASGELVNKAAADGQSNKSLLLSETQQKAATLHRSRHSESDSEGEGEGVTQGNTTVLSSLVQFGSTLFRPDLKKTNLRGSKGARVSSVTAAAASTDLDPAHLAALEAASETEYDNACYVLIQCINGIETQENGLQTHGIYRVPASKIKVAGVVEAIRAAQESGHSSVDLSGEYAITLASTLKTRLIQLPEPLLSYNLYDQFVDVGKALEAPDSGTIDEQAKRLHNLIGQLSSANQRVAGLLFHHLKRVSNYQSVNQMGAANLATMFGPTVLRRKPKFNVANMMEFIDNTWLMKSVELCINCAADVFGPSSEFTAAKLLKMICNRAVESTSVELLPAGPLERDTSLTPASFSSPPSTAPTSAAISTTAAREAFFTSMKGEAAPTTQNFAEHARKISVSKSEQTSPFSHDQKSAGSRTSEDFGKALPQYQSSTTLQLHKDPPPSNRSQESLQESSSGSIGGSTGSGLKRLISAKAQNLHQRLQNITSGCVESSTRAGRVFSPRKLLHSTSLRNSPKEAARKSADPTPQLSKESGSGKMLDVADYSYIDTGR</sequence>
<dbReference type="SUPFAM" id="SSF103657">
    <property type="entry name" value="BAR/IMD domain-like"/>
    <property type="match status" value="1"/>
</dbReference>
<dbReference type="SUPFAM" id="SSF48350">
    <property type="entry name" value="GTPase activation domain, GAP"/>
    <property type="match status" value="1"/>
</dbReference>
<feature type="compositionally biased region" description="Polar residues" evidence="2">
    <location>
        <begin position="903"/>
        <end position="922"/>
    </location>
</feature>
<feature type="region of interest" description="Disordered" evidence="2">
    <location>
        <begin position="901"/>
        <end position="971"/>
    </location>
</feature>
<feature type="region of interest" description="Disordered" evidence="2">
    <location>
        <begin position="851"/>
        <end position="870"/>
    </location>
</feature>
<organism evidence="4 5">
    <name type="scientific">Echinococcus canadensis</name>
    <dbReference type="NCBI Taxonomy" id="519352"/>
    <lineage>
        <taxon>Eukaryota</taxon>
        <taxon>Metazoa</taxon>
        <taxon>Spiralia</taxon>
        <taxon>Lophotrochozoa</taxon>
        <taxon>Platyhelminthes</taxon>
        <taxon>Cestoda</taxon>
        <taxon>Eucestoda</taxon>
        <taxon>Cyclophyllidea</taxon>
        <taxon>Taeniidae</taxon>
        <taxon>Echinococcus</taxon>
        <taxon>Echinococcus canadensis group</taxon>
    </lineage>
</organism>
<dbReference type="GO" id="GO:0005096">
    <property type="term" value="F:GTPase activator activity"/>
    <property type="evidence" value="ECO:0007669"/>
    <property type="project" value="UniProtKB-KW"/>
</dbReference>
<dbReference type="AlphaFoldDB" id="A0A915EWV5"/>
<dbReference type="InterPro" id="IPR000198">
    <property type="entry name" value="RhoGAP_dom"/>
</dbReference>
<feature type="region of interest" description="Disordered" evidence="2">
    <location>
        <begin position="994"/>
        <end position="1056"/>
    </location>
</feature>
<proteinExistence type="predicted"/>
<dbReference type="InterPro" id="IPR008936">
    <property type="entry name" value="Rho_GTPase_activation_prot"/>
</dbReference>
<dbReference type="SMART" id="SM00324">
    <property type="entry name" value="RhoGAP"/>
    <property type="match status" value="1"/>
</dbReference>
<dbReference type="WBParaSite" id="maker-E.canG7_contigs_0915-snap-gene-1.65-mRNA-1">
    <property type="protein sequence ID" value="maker-E.canG7_contigs_0915-snap-gene-1.65-mRNA-1"/>
    <property type="gene ID" value="EcG7_00754"/>
</dbReference>
<evidence type="ECO:0000313" key="4">
    <source>
        <dbReference type="Proteomes" id="UP000887562"/>
    </source>
</evidence>
<dbReference type="PROSITE" id="PS50238">
    <property type="entry name" value="RHOGAP"/>
    <property type="match status" value="1"/>
</dbReference>
<dbReference type="InterPro" id="IPR027267">
    <property type="entry name" value="AH/BAR_dom_sf"/>
</dbReference>
<protein>
    <submittedName>
        <fullName evidence="5">Rho-GAP domain-containing protein</fullName>
    </submittedName>
</protein>
<reference evidence="5" key="1">
    <citation type="submission" date="2022-11" db="UniProtKB">
        <authorList>
            <consortium name="WormBaseParasite"/>
        </authorList>
    </citation>
    <scope>IDENTIFICATION</scope>
</reference>
<evidence type="ECO:0000256" key="2">
    <source>
        <dbReference type="SAM" id="MobiDB-lite"/>
    </source>
</evidence>
<feature type="region of interest" description="Disordered" evidence="2">
    <location>
        <begin position="532"/>
        <end position="558"/>
    </location>
</feature>
<feature type="compositionally biased region" description="Basic and acidic residues" evidence="2">
    <location>
        <begin position="1019"/>
        <end position="1028"/>
    </location>
</feature>
<dbReference type="CDD" id="cd00159">
    <property type="entry name" value="RhoGAP"/>
    <property type="match status" value="1"/>
</dbReference>
<dbReference type="PANTHER" id="PTHR15228">
    <property type="entry name" value="SPERMATHECAL PHYSIOLOGY VARIANT"/>
    <property type="match status" value="1"/>
</dbReference>
<evidence type="ECO:0000313" key="5">
    <source>
        <dbReference type="WBParaSite" id="maker-E.canG7_contigs_0915-snap-gene-1.65-mRNA-1"/>
    </source>
</evidence>
<keyword evidence="1" id="KW-0343">GTPase activation</keyword>
<dbReference type="GO" id="GO:0051056">
    <property type="term" value="P:regulation of small GTPase mediated signal transduction"/>
    <property type="evidence" value="ECO:0007669"/>
    <property type="project" value="UniProtKB-ARBA"/>
</dbReference>
<accession>A0A915EWV5</accession>